<feature type="transmembrane region" description="Helical" evidence="8">
    <location>
        <begin position="283"/>
        <end position="304"/>
    </location>
</feature>
<feature type="transmembrane region" description="Helical" evidence="8">
    <location>
        <begin position="38"/>
        <end position="57"/>
    </location>
</feature>
<dbReference type="GO" id="GO:0055085">
    <property type="term" value="P:transmembrane transport"/>
    <property type="evidence" value="ECO:0007669"/>
    <property type="project" value="InterPro"/>
</dbReference>
<dbReference type="Proteomes" id="UP000071392">
    <property type="component" value="Unassembled WGS sequence"/>
</dbReference>
<keyword evidence="10" id="KW-1185">Reference proteome</keyword>
<dbReference type="AlphaFoldDB" id="A0A139SKY3"/>
<dbReference type="RefSeq" id="WP_068712167.1">
    <property type="nucleotide sequence ID" value="NZ_LSZP01000044.1"/>
</dbReference>
<feature type="transmembrane region" description="Helical" evidence="8">
    <location>
        <begin position="6"/>
        <end position="26"/>
    </location>
</feature>
<evidence type="ECO:0000256" key="7">
    <source>
        <dbReference type="ARBA" id="ARBA00023136"/>
    </source>
</evidence>
<dbReference type="EMBL" id="LSZP01000044">
    <property type="protein sequence ID" value="KXU35209.1"/>
    <property type="molecule type" value="Genomic_DNA"/>
</dbReference>
<feature type="transmembrane region" description="Helical" evidence="8">
    <location>
        <begin position="167"/>
        <end position="188"/>
    </location>
</feature>
<evidence type="ECO:0000313" key="9">
    <source>
        <dbReference type="EMBL" id="KXU35209.1"/>
    </source>
</evidence>
<dbReference type="OrthoDB" id="261788at2"/>
<dbReference type="Pfam" id="PF03547">
    <property type="entry name" value="Mem_trans"/>
    <property type="match status" value="1"/>
</dbReference>
<name>A0A139SKY3_9BACT</name>
<keyword evidence="5 8" id="KW-0812">Transmembrane</keyword>
<dbReference type="PANTHER" id="PTHR36838:SF4">
    <property type="entry name" value="AUXIN EFFLUX CARRIER FAMILY PROTEIN"/>
    <property type="match status" value="1"/>
</dbReference>
<protein>
    <submittedName>
        <fullName evidence="9">Permease</fullName>
    </submittedName>
</protein>
<accession>A0A139SKY3</accession>
<feature type="transmembrane region" description="Helical" evidence="8">
    <location>
        <begin position="63"/>
        <end position="83"/>
    </location>
</feature>
<dbReference type="Gene3D" id="1.20.1530.20">
    <property type="match status" value="1"/>
</dbReference>
<reference evidence="9 10" key="1">
    <citation type="submission" date="2016-02" db="EMBL/GenBank/DDBJ databases">
        <authorList>
            <person name="Wen L."/>
            <person name="He K."/>
            <person name="Yang H."/>
        </authorList>
    </citation>
    <scope>NUCLEOTIDE SEQUENCE [LARGE SCALE GENOMIC DNA]</scope>
    <source>
        <strain evidence="9 10">CV41</strain>
    </source>
</reference>
<gene>
    <name evidence="9" type="ORF">AXK12_05760</name>
</gene>
<keyword evidence="4" id="KW-1003">Cell membrane</keyword>
<evidence type="ECO:0000256" key="2">
    <source>
        <dbReference type="ARBA" id="ARBA00010145"/>
    </source>
</evidence>
<dbReference type="GO" id="GO:0005886">
    <property type="term" value="C:plasma membrane"/>
    <property type="evidence" value="ECO:0007669"/>
    <property type="project" value="UniProtKB-SubCell"/>
</dbReference>
<dbReference type="PANTHER" id="PTHR36838">
    <property type="entry name" value="AUXIN EFFLUX CARRIER FAMILY PROTEIN"/>
    <property type="match status" value="1"/>
</dbReference>
<sequence>MLNTFLSILPIFLFIVAGYIGKNYFLLEDGFWKSVDKLVYYVFFPSLLLLDISRANFDNTGTSTAIVATIGGTLMVAALIFAGQHVIKVRNDLFTSISQGGVRYNSYVLIALSQSLFGAEGVALSGIFIAYMIVITNVMSVLVMNHYGNGGEKSFKGTLVAIVKNPLIIAALLGLSINVIGLNITGAIKQFLSYLGSAATPLSLMSVGSGLMLSMQASRTIATIYAVSLKLLIMPICTMVLLKVQGASGVPANIALLYAAVPCAGNAYILARQMGGDSEAMASIITWTTMLSGITITLILGSFFF</sequence>
<organism evidence="9 10">
    <name type="scientific">Cephaloticoccus capnophilus</name>
    <dbReference type="NCBI Taxonomy" id="1548208"/>
    <lineage>
        <taxon>Bacteria</taxon>
        <taxon>Pseudomonadati</taxon>
        <taxon>Verrucomicrobiota</taxon>
        <taxon>Opitutia</taxon>
        <taxon>Opitutales</taxon>
        <taxon>Opitutaceae</taxon>
        <taxon>Cephaloticoccus</taxon>
    </lineage>
</organism>
<feature type="transmembrane region" description="Helical" evidence="8">
    <location>
        <begin position="254"/>
        <end position="271"/>
    </location>
</feature>
<keyword evidence="3" id="KW-0813">Transport</keyword>
<evidence type="ECO:0000256" key="6">
    <source>
        <dbReference type="ARBA" id="ARBA00022989"/>
    </source>
</evidence>
<dbReference type="InterPro" id="IPR038770">
    <property type="entry name" value="Na+/solute_symporter_sf"/>
</dbReference>
<comment type="subcellular location">
    <subcellularLocation>
        <location evidence="1">Cell membrane</location>
        <topology evidence="1">Multi-pass membrane protein</topology>
    </subcellularLocation>
</comment>
<evidence type="ECO:0000313" key="10">
    <source>
        <dbReference type="Proteomes" id="UP000071392"/>
    </source>
</evidence>
<comment type="similarity">
    <text evidence="2">Belongs to the auxin efflux carrier (TC 2.A.69) family.</text>
</comment>
<evidence type="ECO:0000256" key="5">
    <source>
        <dbReference type="ARBA" id="ARBA00022692"/>
    </source>
</evidence>
<keyword evidence="7 8" id="KW-0472">Membrane</keyword>
<comment type="caution">
    <text evidence="9">The sequence shown here is derived from an EMBL/GenBank/DDBJ whole genome shotgun (WGS) entry which is preliminary data.</text>
</comment>
<proteinExistence type="inferred from homology"/>
<evidence type="ECO:0000256" key="8">
    <source>
        <dbReference type="SAM" id="Phobius"/>
    </source>
</evidence>
<evidence type="ECO:0000256" key="4">
    <source>
        <dbReference type="ARBA" id="ARBA00022475"/>
    </source>
</evidence>
<feature type="transmembrane region" description="Helical" evidence="8">
    <location>
        <begin position="194"/>
        <end position="215"/>
    </location>
</feature>
<dbReference type="STRING" id="1548208.AXK12_05760"/>
<feature type="transmembrane region" description="Helical" evidence="8">
    <location>
        <begin position="128"/>
        <end position="147"/>
    </location>
</feature>
<evidence type="ECO:0000256" key="3">
    <source>
        <dbReference type="ARBA" id="ARBA00022448"/>
    </source>
</evidence>
<evidence type="ECO:0000256" key="1">
    <source>
        <dbReference type="ARBA" id="ARBA00004651"/>
    </source>
</evidence>
<feature type="transmembrane region" description="Helical" evidence="8">
    <location>
        <begin position="222"/>
        <end position="242"/>
    </location>
</feature>
<keyword evidence="6 8" id="KW-1133">Transmembrane helix</keyword>
<dbReference type="InterPro" id="IPR004776">
    <property type="entry name" value="Mem_transp_PIN-like"/>
</dbReference>